<sequence>MRAGKKQLISEYVGYLKVSASLYSSVAPSKYKQTKGYLKIFQTVFR</sequence>
<evidence type="ECO:0000313" key="1">
    <source>
        <dbReference type="EMBL" id="EFE49338.1"/>
    </source>
</evidence>
<dbReference type="EMBL" id="ADBF01000184">
    <property type="protein sequence ID" value="EFE49338.1"/>
    <property type="molecule type" value="Genomic_DNA"/>
</dbReference>
<organism evidence="1 2">
    <name type="scientific">Neisseria elongata subsp. glycolytica ATCC 29315</name>
    <dbReference type="NCBI Taxonomy" id="546263"/>
    <lineage>
        <taxon>Bacteria</taxon>
        <taxon>Pseudomonadati</taxon>
        <taxon>Pseudomonadota</taxon>
        <taxon>Betaproteobacteria</taxon>
        <taxon>Neisseriales</taxon>
        <taxon>Neisseriaceae</taxon>
        <taxon>Neisseria</taxon>
    </lineage>
</organism>
<reference evidence="1 2" key="1">
    <citation type="submission" date="2010-02" db="EMBL/GenBank/DDBJ databases">
        <authorList>
            <person name="Weinstock G."/>
            <person name="Sodergren E."/>
            <person name="Clifton S."/>
            <person name="Fulton L."/>
            <person name="Fulton B."/>
            <person name="Courtney L."/>
            <person name="Fronick C."/>
            <person name="Harrison M."/>
            <person name="Strong C."/>
            <person name="Farmer C."/>
            <person name="Delahaunty K."/>
            <person name="Markovic C."/>
            <person name="Hall O."/>
            <person name="Minx P."/>
            <person name="Tomlinson C."/>
            <person name="Mitreva M."/>
            <person name="Nelson J."/>
            <person name="Hou S."/>
            <person name="Wollam A."/>
            <person name="Pepin K.H."/>
            <person name="Johnson M."/>
            <person name="Bhonagiri V."/>
            <person name="Zhang X."/>
            <person name="Suruliraj S."/>
            <person name="Warren W."/>
            <person name="Chinwalla A."/>
            <person name="Mardis E.R."/>
            <person name="Wilson R.K."/>
        </authorList>
    </citation>
    <scope>NUCLEOTIDE SEQUENCE [LARGE SCALE GENOMIC DNA]</scope>
    <source>
        <strain evidence="1 2">ATCC 29315</strain>
    </source>
</reference>
<dbReference type="Proteomes" id="UP000005536">
    <property type="component" value="Unassembled WGS sequence"/>
</dbReference>
<dbReference type="AlphaFoldDB" id="D4DS84"/>
<comment type="caution">
    <text evidence="1">The sequence shown here is derived from an EMBL/GenBank/DDBJ whole genome shotgun (WGS) entry which is preliminary data.</text>
</comment>
<gene>
    <name evidence="1" type="ORF">NEIELOOT_01928</name>
</gene>
<evidence type="ECO:0000313" key="2">
    <source>
        <dbReference type="Proteomes" id="UP000005536"/>
    </source>
</evidence>
<name>D4DS84_NEIEG</name>
<accession>D4DS84</accession>
<proteinExistence type="predicted"/>
<protein>
    <submittedName>
        <fullName evidence="1">Uncharacterized protein</fullName>
    </submittedName>
</protein>